<evidence type="ECO:0000313" key="5">
    <source>
        <dbReference type="Proteomes" id="UP000321617"/>
    </source>
</evidence>
<keyword evidence="5" id="KW-1185">Reference proteome</keyword>
<protein>
    <submittedName>
        <fullName evidence="4">Leucine rich repeat (LRR) protein</fullName>
    </submittedName>
</protein>
<dbReference type="GO" id="GO:0005737">
    <property type="term" value="C:cytoplasm"/>
    <property type="evidence" value="ECO:0007669"/>
    <property type="project" value="TreeGrafter"/>
</dbReference>
<evidence type="ECO:0000313" key="4">
    <source>
        <dbReference type="EMBL" id="TWJ16089.1"/>
    </source>
</evidence>
<evidence type="ECO:0000256" key="2">
    <source>
        <dbReference type="ARBA" id="ARBA00022737"/>
    </source>
</evidence>
<dbReference type="EMBL" id="VLLL01000005">
    <property type="protein sequence ID" value="TWJ16089.1"/>
    <property type="molecule type" value="Genomic_DNA"/>
</dbReference>
<dbReference type="Gene3D" id="1.25.40.10">
    <property type="entry name" value="Tetratricopeptide repeat domain"/>
    <property type="match status" value="1"/>
</dbReference>
<dbReference type="InterPro" id="IPR055414">
    <property type="entry name" value="LRR_R13L4/SHOC2-like"/>
</dbReference>
<dbReference type="SMART" id="SM00369">
    <property type="entry name" value="LRR_TYP"/>
    <property type="match status" value="4"/>
</dbReference>
<keyword evidence="1" id="KW-0433">Leucine-rich repeat</keyword>
<evidence type="ECO:0000256" key="1">
    <source>
        <dbReference type="ARBA" id="ARBA00022614"/>
    </source>
</evidence>
<comment type="caution">
    <text evidence="4">The sequence shown here is derived from an EMBL/GenBank/DDBJ whole genome shotgun (WGS) entry which is preliminary data.</text>
</comment>
<dbReference type="OrthoDB" id="4174881at2"/>
<dbReference type="SUPFAM" id="SSF52058">
    <property type="entry name" value="L domain-like"/>
    <property type="match status" value="1"/>
</dbReference>
<dbReference type="PANTHER" id="PTHR48051">
    <property type="match status" value="1"/>
</dbReference>
<accession>A0A562VDX8</accession>
<gene>
    <name evidence="4" type="ORF">LX16_1811</name>
</gene>
<proteinExistence type="predicted"/>
<dbReference type="Pfam" id="PF13855">
    <property type="entry name" value="LRR_8"/>
    <property type="match status" value="1"/>
</dbReference>
<dbReference type="Pfam" id="PF23598">
    <property type="entry name" value="LRR_14"/>
    <property type="match status" value="1"/>
</dbReference>
<reference evidence="4 5" key="1">
    <citation type="journal article" date="2013" name="Stand. Genomic Sci.">
        <title>Genomic Encyclopedia of Type Strains, Phase I: The one thousand microbial genomes (KMG-I) project.</title>
        <authorList>
            <person name="Kyrpides N.C."/>
            <person name="Woyke T."/>
            <person name="Eisen J.A."/>
            <person name="Garrity G."/>
            <person name="Lilburn T.G."/>
            <person name="Beck B.J."/>
            <person name="Whitman W.B."/>
            <person name="Hugenholtz P."/>
            <person name="Klenk H.P."/>
        </authorList>
    </citation>
    <scope>NUCLEOTIDE SEQUENCE [LARGE SCALE GENOMIC DNA]</scope>
    <source>
        <strain evidence="4 5">DSM 45044</strain>
    </source>
</reference>
<dbReference type="InterPro" id="IPR003591">
    <property type="entry name" value="Leu-rich_rpt_typical-subtyp"/>
</dbReference>
<dbReference type="AlphaFoldDB" id="A0A562VDX8"/>
<dbReference type="PANTHER" id="PTHR48051:SF54">
    <property type="entry name" value="LEUCINE-RICH REPEAT-CONTAINING PROTEIN"/>
    <property type="match status" value="1"/>
</dbReference>
<dbReference type="InterPro" id="IPR011990">
    <property type="entry name" value="TPR-like_helical_dom_sf"/>
</dbReference>
<dbReference type="RefSeq" id="WP_147135897.1">
    <property type="nucleotide sequence ID" value="NZ_BAABIJ010000001.1"/>
</dbReference>
<name>A0A562VDX8_9ACTN</name>
<keyword evidence="2" id="KW-0677">Repeat</keyword>
<dbReference type="Gene3D" id="3.80.10.10">
    <property type="entry name" value="Ribonuclease Inhibitor"/>
    <property type="match status" value="3"/>
</dbReference>
<feature type="domain" description="Disease resistance R13L4/SHOC-2-like LRR" evidence="3">
    <location>
        <begin position="234"/>
        <end position="428"/>
    </location>
</feature>
<dbReference type="PROSITE" id="PS51450">
    <property type="entry name" value="LRR"/>
    <property type="match status" value="1"/>
</dbReference>
<dbReference type="Proteomes" id="UP000321617">
    <property type="component" value="Unassembled WGS sequence"/>
</dbReference>
<dbReference type="InterPro" id="IPR050216">
    <property type="entry name" value="LRR_domain-containing"/>
</dbReference>
<organism evidence="4 5">
    <name type="scientific">Stackebrandtia albiflava</name>
    <dbReference type="NCBI Taxonomy" id="406432"/>
    <lineage>
        <taxon>Bacteria</taxon>
        <taxon>Bacillati</taxon>
        <taxon>Actinomycetota</taxon>
        <taxon>Actinomycetes</taxon>
        <taxon>Glycomycetales</taxon>
        <taxon>Glycomycetaceae</taxon>
        <taxon>Stackebrandtia</taxon>
    </lineage>
</organism>
<dbReference type="InterPro" id="IPR032675">
    <property type="entry name" value="LRR_dom_sf"/>
</dbReference>
<dbReference type="InterPro" id="IPR001611">
    <property type="entry name" value="Leu-rich_rpt"/>
</dbReference>
<evidence type="ECO:0000259" key="3">
    <source>
        <dbReference type="Pfam" id="PF23598"/>
    </source>
</evidence>
<dbReference type="SUPFAM" id="SSF48452">
    <property type="entry name" value="TPR-like"/>
    <property type="match status" value="1"/>
</dbReference>
<sequence>MTDAQPAYRLIDAETAERRFRVSARVVYPFDEFADEQEIRCYDGDLHVSGDFASPSEVDWVPFNTVVDGDLIVAGDIDWHDYGNGNFLLVTGNVRARNVFLQGCPTVAVYGDLSVSGAILGFHGDDGGELLVDGTTTAPLTIATMYFGMTLGDKPDGLVVADADRIDCPVDFDEAEAVRVILPEFLDGDSIEVVELAKALRDGRSVIRQGVKTLHALTVEQLDALVAEGGVTELDLSHRRLTEIPPQVFELTELRRLDLSHNEITVLPVESTRLTKLAHLNLSHNAFETLPDHIGRLDALTTLELEGLGNLTCLPEALGDLTRLRVLNLSMLDCALPDSLAALDGLAELDLSYWRRDAEPYPFPMVLTRLTGLTSLDLTATRFTALPNELARLTLLERLRLDSALTFLPDLEALTGLPRLTRLELNGLTASGNRYPSFDLLAPVWRMSGLTELHADRFGRETAYDPTVDDHVEVRPALTSLPDDLFAGLPRLCRLDLSFIELSSLPESLYRLPELAYLNLEYTHLDRAAVDRLGAELPKVRVDLRNVTTRFDVDDPNWREVHRLVAEGAAALVGDDDHAIGLLESALERCGDTAIFSEYDALYARYGLIGALGRLAQRTEGDRRAEVVERCRHHARAVLESVPEPEAVWHYTDEGAFQEEATRHASNALGWYAMEEGRYDDALSELERGLAVADPSEHGFIYDTRIRVLLHMGDTDAAYTLLDRVLTHDPDFDDLQDLRFDEHYSAWKAES</sequence>